<evidence type="ECO:0000259" key="7">
    <source>
        <dbReference type="SMART" id="SM00962"/>
    </source>
</evidence>
<proteinExistence type="inferred from homology"/>
<keyword evidence="4" id="KW-0342">GTP-binding</keyword>
<dbReference type="STRING" id="229919.GCA_001050195_02752"/>
<reference evidence="8 9" key="1">
    <citation type="journal article" date="2018" name="Nat. Biotechnol.">
        <title>A standardized bacterial taxonomy based on genome phylogeny substantially revises the tree of life.</title>
        <authorList>
            <person name="Parks D.H."/>
            <person name="Chuvochina M."/>
            <person name="Waite D.W."/>
            <person name="Rinke C."/>
            <person name="Skarshewski A."/>
            <person name="Chaumeil P.A."/>
            <person name="Hugenholtz P."/>
        </authorList>
    </citation>
    <scope>NUCLEOTIDE SEQUENCE [LARGE SCALE GENOMIC DNA]</scope>
    <source>
        <strain evidence="8">UBA8781</strain>
    </source>
</reference>
<accession>A0A3D1JF97</accession>
<dbReference type="EMBL" id="DPBP01000002">
    <property type="protein sequence ID" value="HCE16276.1"/>
    <property type="molecule type" value="Genomic_DNA"/>
</dbReference>
<comment type="similarity">
    <text evidence="2">Belongs to the GTP-binding SRP family.</text>
</comment>
<gene>
    <name evidence="8" type="ORF">DEQ80_00315</name>
</gene>
<dbReference type="Gene3D" id="3.40.50.300">
    <property type="entry name" value="P-loop containing nucleotide triphosphate hydrolases"/>
    <property type="match status" value="1"/>
</dbReference>
<organism evidence="8 9">
    <name type="scientific">Anaerolinea thermolimosa</name>
    <dbReference type="NCBI Taxonomy" id="229919"/>
    <lineage>
        <taxon>Bacteria</taxon>
        <taxon>Bacillati</taxon>
        <taxon>Chloroflexota</taxon>
        <taxon>Anaerolineae</taxon>
        <taxon>Anaerolineales</taxon>
        <taxon>Anaerolineaceae</taxon>
        <taxon>Anaerolinea</taxon>
    </lineage>
</organism>
<evidence type="ECO:0000256" key="4">
    <source>
        <dbReference type="ARBA" id="ARBA00023134"/>
    </source>
</evidence>
<feature type="region of interest" description="Disordered" evidence="6">
    <location>
        <begin position="87"/>
        <end position="137"/>
    </location>
</feature>
<dbReference type="GO" id="GO:0006614">
    <property type="term" value="P:SRP-dependent cotranslational protein targeting to membrane"/>
    <property type="evidence" value="ECO:0007669"/>
    <property type="project" value="InterPro"/>
</dbReference>
<dbReference type="InterPro" id="IPR000897">
    <property type="entry name" value="SRP54_GTPase_dom"/>
</dbReference>
<dbReference type="GO" id="GO:0003924">
    <property type="term" value="F:GTPase activity"/>
    <property type="evidence" value="ECO:0007669"/>
    <property type="project" value="TreeGrafter"/>
</dbReference>
<evidence type="ECO:0000256" key="2">
    <source>
        <dbReference type="ARBA" id="ARBA00008531"/>
    </source>
</evidence>
<dbReference type="PANTHER" id="PTHR43134:SF3">
    <property type="entry name" value="FLAGELLAR BIOSYNTHESIS PROTEIN FLHF"/>
    <property type="match status" value="1"/>
</dbReference>
<dbReference type="GO" id="GO:0005047">
    <property type="term" value="F:signal recognition particle binding"/>
    <property type="evidence" value="ECO:0007669"/>
    <property type="project" value="TreeGrafter"/>
</dbReference>
<dbReference type="Proteomes" id="UP000264141">
    <property type="component" value="Unassembled WGS sequence"/>
</dbReference>
<dbReference type="Pfam" id="PF00448">
    <property type="entry name" value="SRP54"/>
    <property type="match status" value="1"/>
</dbReference>
<protein>
    <recommendedName>
        <fullName evidence="7">SRP54-type proteins GTP-binding domain-containing protein</fullName>
    </recommendedName>
</protein>
<keyword evidence="3" id="KW-0547">Nucleotide-binding</keyword>
<dbReference type="GO" id="GO:0005525">
    <property type="term" value="F:GTP binding"/>
    <property type="evidence" value="ECO:0007669"/>
    <property type="project" value="UniProtKB-KW"/>
</dbReference>
<evidence type="ECO:0000256" key="6">
    <source>
        <dbReference type="SAM" id="MobiDB-lite"/>
    </source>
</evidence>
<comment type="caution">
    <text evidence="8">The sequence shown here is derived from an EMBL/GenBank/DDBJ whole genome shotgun (WGS) entry which is preliminary data.</text>
</comment>
<dbReference type="SUPFAM" id="SSF52540">
    <property type="entry name" value="P-loop containing nucleoside triphosphate hydrolases"/>
    <property type="match status" value="1"/>
</dbReference>
<evidence type="ECO:0000256" key="3">
    <source>
        <dbReference type="ARBA" id="ARBA00022741"/>
    </source>
</evidence>
<dbReference type="InterPro" id="IPR027417">
    <property type="entry name" value="P-loop_NTPase"/>
</dbReference>
<feature type="domain" description="SRP54-type proteins GTP-binding" evidence="7">
    <location>
        <begin position="205"/>
        <end position="396"/>
    </location>
</feature>
<evidence type="ECO:0000256" key="1">
    <source>
        <dbReference type="ARBA" id="ARBA00004413"/>
    </source>
</evidence>
<dbReference type="PANTHER" id="PTHR43134">
    <property type="entry name" value="SIGNAL RECOGNITION PARTICLE RECEPTOR SUBUNIT ALPHA"/>
    <property type="match status" value="1"/>
</dbReference>
<dbReference type="SMART" id="SM00962">
    <property type="entry name" value="SRP54"/>
    <property type="match status" value="1"/>
</dbReference>
<sequence>MPKSYIAETMREALLMVQAELGPDAIVLSAREAPLGSPWNVWKRPGVEVVAMAPGELPVKESLPAAEETVKDVLLSREKVTGWQPRRITREEARLANQMPRGSQTDAPSVKASDTPKKVDLPAAPSAPAGKEDEPVELPPVLASLRRQLLAQEVDEAFVERTLQVMLQGQSVSLVSTPEVAHKTLARLLEAEVTHVVPASLQSERQVVCVVGMSGGGKTSTVARMAMDYRQRLGKKVAWICADTLRTGAIGEARAYTDALDLPLRLVYTPQDLSTALAGLDDVDLVLIDTPGYNPYREQEIVELGSFLSELPERALYLVVPANMKEGDLFCMSGALNVFGLDGVIVTKLDETSTYGGVYNFVRKSHLPLAYFAFGKAASAGLEAATSQRLVAALFGKGWNQ</sequence>
<dbReference type="AlphaFoldDB" id="A0A3D1JF97"/>
<evidence type="ECO:0000313" key="9">
    <source>
        <dbReference type="Proteomes" id="UP000264141"/>
    </source>
</evidence>
<dbReference type="Gene3D" id="1.20.120.1380">
    <property type="entry name" value="Flagellar FlhF biosynthesis protein, N domain"/>
    <property type="match status" value="1"/>
</dbReference>
<comment type="subcellular location">
    <subcellularLocation>
        <location evidence="1">Cell membrane</location>
        <topology evidence="1">Peripheral membrane protein</topology>
        <orientation evidence="1">Cytoplasmic side</orientation>
    </subcellularLocation>
</comment>
<name>A0A3D1JF97_9CHLR</name>
<keyword evidence="5" id="KW-0472">Membrane</keyword>
<evidence type="ECO:0000256" key="5">
    <source>
        <dbReference type="ARBA" id="ARBA00023136"/>
    </source>
</evidence>
<evidence type="ECO:0000313" key="8">
    <source>
        <dbReference type="EMBL" id="HCE16276.1"/>
    </source>
</evidence>
<dbReference type="GO" id="GO:0005886">
    <property type="term" value="C:plasma membrane"/>
    <property type="evidence" value="ECO:0007669"/>
    <property type="project" value="UniProtKB-SubCell"/>
</dbReference>